<protein>
    <recommendedName>
        <fullName evidence="1">F-box domain-containing protein</fullName>
    </recommendedName>
</protein>
<feature type="domain" description="F-box" evidence="1">
    <location>
        <begin position="1"/>
        <end position="45"/>
    </location>
</feature>
<dbReference type="InterPro" id="IPR001810">
    <property type="entry name" value="F-box_dom"/>
</dbReference>
<sequence length="187" mass="22256">MNKIPKDIYYNIFTELSLGDIIQLCNTNKKFKNFCLQNQKFIAKIKIKAVKKLLKDDEDKIRDFAYKNKMGFDKISKKRALESYTFVSIIDKFTVDLLYLINKNLLDEAYTLIDLTDNIPEPSLYIFSNKITEKIPKKIVEMYMKKLPPILELFGYDNEDDFLEDNPIDRFTNKNVQIYISDNYWKK</sequence>
<evidence type="ECO:0000313" key="2">
    <source>
        <dbReference type="EMBL" id="QHS80774.1"/>
    </source>
</evidence>
<dbReference type="AlphaFoldDB" id="A0A6C0ALV7"/>
<proteinExistence type="predicted"/>
<dbReference type="EMBL" id="MN740719">
    <property type="protein sequence ID" value="QHS80774.1"/>
    <property type="molecule type" value="Genomic_DNA"/>
</dbReference>
<evidence type="ECO:0000259" key="1">
    <source>
        <dbReference type="PROSITE" id="PS50181"/>
    </source>
</evidence>
<organism evidence="2">
    <name type="scientific">viral metagenome</name>
    <dbReference type="NCBI Taxonomy" id="1070528"/>
    <lineage>
        <taxon>unclassified sequences</taxon>
        <taxon>metagenomes</taxon>
        <taxon>organismal metagenomes</taxon>
    </lineage>
</organism>
<name>A0A6C0ALV7_9ZZZZ</name>
<dbReference type="PROSITE" id="PS50181">
    <property type="entry name" value="FBOX"/>
    <property type="match status" value="1"/>
</dbReference>
<accession>A0A6C0ALV7</accession>
<reference evidence="2" key="1">
    <citation type="journal article" date="2020" name="Nature">
        <title>Giant virus diversity and host interactions through global metagenomics.</title>
        <authorList>
            <person name="Schulz F."/>
            <person name="Roux S."/>
            <person name="Paez-Espino D."/>
            <person name="Jungbluth S."/>
            <person name="Walsh D.A."/>
            <person name="Denef V.J."/>
            <person name="McMahon K.D."/>
            <person name="Konstantinidis K.T."/>
            <person name="Eloe-Fadrosh E.A."/>
            <person name="Kyrpides N.C."/>
            <person name="Woyke T."/>
        </authorList>
    </citation>
    <scope>NUCLEOTIDE SEQUENCE</scope>
    <source>
        <strain evidence="2">GVMAG-S-1091796-13</strain>
    </source>
</reference>